<evidence type="ECO:0000313" key="1">
    <source>
        <dbReference type="EMBL" id="ADP32307.1"/>
    </source>
</evidence>
<accession>A0ABM5LX53</accession>
<evidence type="ECO:0000313" key="2">
    <source>
        <dbReference type="Proteomes" id="UP000006867"/>
    </source>
</evidence>
<protein>
    <recommendedName>
        <fullName evidence="3">Holin</fullName>
    </recommendedName>
</protein>
<dbReference type="Proteomes" id="UP000006867">
    <property type="component" value="Chromosome"/>
</dbReference>
<evidence type="ECO:0008006" key="3">
    <source>
        <dbReference type="Google" id="ProtNLM"/>
    </source>
</evidence>
<keyword evidence="2" id="KW-1185">Reference proteome</keyword>
<reference evidence="1 2" key="1">
    <citation type="journal article" date="2011" name="Front. Microbiol.">
        <title>Genomic signatures of strain selection and enhancement in Bacillus atrophaeus var. globigii, a historical biowarfare simulant.</title>
        <authorList>
            <person name="Gibbons H.S."/>
            <person name="Broomall S.M."/>
            <person name="McNew L.A."/>
            <person name="Daligault H."/>
            <person name="Chapman C."/>
            <person name="Bruce D."/>
            <person name="Karavis M."/>
            <person name="Krepps M."/>
            <person name="McGregor P.A."/>
            <person name="Hong C."/>
            <person name="Park K.H."/>
            <person name="Akmal A."/>
            <person name="Feldman A."/>
            <person name="Lin J.S."/>
            <person name="Chang W.E."/>
            <person name="Higgs B.W."/>
            <person name="Demirev P."/>
            <person name="Lindquist J."/>
            <person name="Liem A."/>
            <person name="Fochler E."/>
            <person name="Read T.D."/>
            <person name="Tapia R."/>
            <person name="Johnson S."/>
            <person name="Bishop-Lilly K.A."/>
            <person name="Detter C."/>
            <person name="Han C."/>
            <person name="Sozhamannan S."/>
            <person name="Rosenzweig C.N."/>
            <person name="Skowronski E.W."/>
        </authorList>
    </citation>
    <scope>NUCLEOTIDE SEQUENCE [LARGE SCALE GENOMIC DNA]</scope>
    <source>
        <strain evidence="1 2">1942</strain>
    </source>
</reference>
<organism evidence="1 2">
    <name type="scientific">Bacillus atrophaeus (strain 1942)</name>
    <dbReference type="NCBI Taxonomy" id="720555"/>
    <lineage>
        <taxon>Bacteria</taxon>
        <taxon>Bacillati</taxon>
        <taxon>Bacillota</taxon>
        <taxon>Bacilli</taxon>
        <taxon>Bacillales</taxon>
        <taxon>Bacillaceae</taxon>
        <taxon>Bacillus</taxon>
    </lineage>
</organism>
<gene>
    <name evidence="1" type="ordered locus">BATR1942_06775</name>
</gene>
<dbReference type="EMBL" id="CP002207">
    <property type="protein sequence ID" value="ADP32307.1"/>
    <property type="molecule type" value="Genomic_DNA"/>
</dbReference>
<proteinExistence type="predicted"/>
<name>A0ABM5LX53_BACA1</name>
<sequence>MSKCDWQPAGETEWRVWKSGIEKTKKVIAAVMAVADTVFTSLMASPLQKAYQTMLVCFLFYK</sequence>